<evidence type="ECO:0000313" key="2">
    <source>
        <dbReference type="WBParaSite" id="GPLIN_000252700"/>
    </source>
</evidence>
<evidence type="ECO:0000313" key="1">
    <source>
        <dbReference type="Proteomes" id="UP000050741"/>
    </source>
</evidence>
<proteinExistence type="predicted"/>
<sequence length="114" mass="13118">MINGSIATVTPRGNVWSPMRKRRQHGKGGYVYMDVPHKERTFDQALPRTPLAELLDRHAGKRLPTAENLKPKGHKSVWITEDLLELCKNFNWNVVKWRNVDDKVGNGFTIVIKK</sequence>
<keyword evidence="1" id="KW-1185">Reference proteome</keyword>
<reference evidence="1" key="1">
    <citation type="submission" date="2014-05" db="EMBL/GenBank/DDBJ databases">
        <title>The genome and life-stage specific transcriptomes of Globodera pallida elucidate key aspects of plant parasitism by a cyst nematode.</title>
        <authorList>
            <person name="Cotton J.A."/>
            <person name="Lilley C.J."/>
            <person name="Jones L.M."/>
            <person name="Kikuchi T."/>
            <person name="Reid A.J."/>
            <person name="Thorpe P."/>
            <person name="Tsai I.J."/>
            <person name="Beasley H."/>
            <person name="Blok V."/>
            <person name="Cock P.J.A."/>
            <person name="Van den Akker S.E."/>
            <person name="Holroyd N."/>
            <person name="Hunt M."/>
            <person name="Mantelin S."/>
            <person name="Naghra H."/>
            <person name="Pain A."/>
            <person name="Palomares-Rius J.E."/>
            <person name="Zarowiecki M."/>
            <person name="Berriman M."/>
            <person name="Jones J.T."/>
            <person name="Urwin P.E."/>
        </authorList>
    </citation>
    <scope>NUCLEOTIDE SEQUENCE [LARGE SCALE GENOMIC DNA]</scope>
    <source>
        <strain evidence="1">Lindley</strain>
    </source>
</reference>
<dbReference type="AlphaFoldDB" id="A0A183BPJ1"/>
<accession>A0A183BPJ1</accession>
<reference evidence="2" key="2">
    <citation type="submission" date="2016-06" db="UniProtKB">
        <authorList>
            <consortium name="WormBaseParasite"/>
        </authorList>
    </citation>
    <scope>IDENTIFICATION</scope>
</reference>
<dbReference type="Proteomes" id="UP000050741">
    <property type="component" value="Unassembled WGS sequence"/>
</dbReference>
<dbReference type="WBParaSite" id="GPLIN_000252700">
    <property type="protein sequence ID" value="GPLIN_000252700"/>
    <property type="gene ID" value="GPLIN_000252700"/>
</dbReference>
<organism evidence="1 2">
    <name type="scientific">Globodera pallida</name>
    <name type="common">Potato cyst nematode worm</name>
    <name type="synonym">Heterodera pallida</name>
    <dbReference type="NCBI Taxonomy" id="36090"/>
    <lineage>
        <taxon>Eukaryota</taxon>
        <taxon>Metazoa</taxon>
        <taxon>Ecdysozoa</taxon>
        <taxon>Nematoda</taxon>
        <taxon>Chromadorea</taxon>
        <taxon>Rhabditida</taxon>
        <taxon>Tylenchina</taxon>
        <taxon>Tylenchomorpha</taxon>
        <taxon>Tylenchoidea</taxon>
        <taxon>Heteroderidae</taxon>
        <taxon>Heteroderinae</taxon>
        <taxon>Globodera</taxon>
    </lineage>
</organism>
<name>A0A183BPJ1_GLOPA</name>
<protein>
    <submittedName>
        <fullName evidence="2">Resolvase</fullName>
    </submittedName>
</protein>